<dbReference type="GO" id="GO:0009279">
    <property type="term" value="C:cell outer membrane"/>
    <property type="evidence" value="ECO:0007669"/>
    <property type="project" value="UniProtKB-SubCell"/>
</dbReference>
<dbReference type="PANTHER" id="PTHR30026">
    <property type="entry name" value="OUTER MEMBRANE PROTEIN TOLC"/>
    <property type="match status" value="1"/>
</dbReference>
<comment type="subcellular location">
    <subcellularLocation>
        <location evidence="1">Cell outer membrane</location>
    </subcellularLocation>
</comment>
<organism evidence="8 9">
    <name type="scientific">Paraburkholderia domus</name>
    <dbReference type="NCBI Taxonomy" id="2793075"/>
    <lineage>
        <taxon>Bacteria</taxon>
        <taxon>Pseudomonadati</taxon>
        <taxon>Pseudomonadota</taxon>
        <taxon>Betaproteobacteria</taxon>
        <taxon>Burkholderiales</taxon>
        <taxon>Burkholderiaceae</taxon>
        <taxon>Paraburkholderia</taxon>
    </lineage>
</organism>
<protein>
    <recommendedName>
        <fullName evidence="10">TolC family protein</fullName>
    </recommendedName>
</protein>
<gene>
    <name evidence="8" type="ORF">R70211_01529</name>
</gene>
<keyword evidence="5" id="KW-0812">Transmembrane</keyword>
<accession>A0A9N8QUR3</accession>
<evidence type="ECO:0000256" key="3">
    <source>
        <dbReference type="ARBA" id="ARBA00022448"/>
    </source>
</evidence>
<dbReference type="Gene3D" id="1.20.1600.10">
    <property type="entry name" value="Outer membrane efflux proteins (OEP)"/>
    <property type="match status" value="1"/>
</dbReference>
<dbReference type="InterPro" id="IPR003423">
    <property type="entry name" value="OMP_efflux"/>
</dbReference>
<keyword evidence="9" id="KW-1185">Reference proteome</keyword>
<proteinExistence type="inferred from homology"/>
<keyword evidence="3" id="KW-0813">Transport</keyword>
<dbReference type="GO" id="GO:0015288">
    <property type="term" value="F:porin activity"/>
    <property type="evidence" value="ECO:0007669"/>
    <property type="project" value="TreeGrafter"/>
</dbReference>
<evidence type="ECO:0000256" key="6">
    <source>
        <dbReference type="ARBA" id="ARBA00023136"/>
    </source>
</evidence>
<keyword evidence="4" id="KW-1134">Transmembrane beta strand</keyword>
<evidence type="ECO:0008006" key="10">
    <source>
        <dbReference type="Google" id="ProtNLM"/>
    </source>
</evidence>
<name>A0A9N8QUR3_9BURK</name>
<comment type="similarity">
    <text evidence="2">Belongs to the outer membrane factor (OMF) (TC 1.B.17) family.</text>
</comment>
<keyword evidence="7" id="KW-0998">Cell outer membrane</keyword>
<dbReference type="Pfam" id="PF02321">
    <property type="entry name" value="OEP"/>
    <property type="match status" value="1"/>
</dbReference>
<keyword evidence="6" id="KW-0472">Membrane</keyword>
<evidence type="ECO:0000256" key="5">
    <source>
        <dbReference type="ARBA" id="ARBA00022692"/>
    </source>
</evidence>
<sequence>MDKRRDVSKVDAGYMPTVSIIGNASHGNAAFINGQTNFYTGANRATSGEIGIQISIPLFDGLSTMSKKREALALKDKAQDDIEDARRSAALDAQQAFLGVRDGQAQVSALRTAQRSAAFLATCRRTWSCSREPLLGISRAIRAPLLPTPARLCAQRNGHTSTR</sequence>
<evidence type="ECO:0000256" key="4">
    <source>
        <dbReference type="ARBA" id="ARBA00022452"/>
    </source>
</evidence>
<dbReference type="EMBL" id="CAJNAS010000003">
    <property type="protein sequence ID" value="CAE6874166.1"/>
    <property type="molecule type" value="Genomic_DNA"/>
</dbReference>
<evidence type="ECO:0000256" key="2">
    <source>
        <dbReference type="ARBA" id="ARBA00007613"/>
    </source>
</evidence>
<dbReference type="SUPFAM" id="SSF56954">
    <property type="entry name" value="Outer membrane efflux proteins (OEP)"/>
    <property type="match status" value="1"/>
</dbReference>
<evidence type="ECO:0000256" key="1">
    <source>
        <dbReference type="ARBA" id="ARBA00004442"/>
    </source>
</evidence>
<dbReference type="AlphaFoldDB" id="A0A9N8QUR3"/>
<comment type="caution">
    <text evidence="8">The sequence shown here is derived from an EMBL/GenBank/DDBJ whole genome shotgun (WGS) entry which is preliminary data.</text>
</comment>
<evidence type="ECO:0000313" key="9">
    <source>
        <dbReference type="Proteomes" id="UP000675121"/>
    </source>
</evidence>
<dbReference type="Proteomes" id="UP000675121">
    <property type="component" value="Unassembled WGS sequence"/>
</dbReference>
<reference evidence="8" key="1">
    <citation type="submission" date="2021-02" db="EMBL/GenBank/DDBJ databases">
        <authorList>
            <person name="Vanwijnsberghe S."/>
        </authorList>
    </citation>
    <scope>NUCLEOTIDE SEQUENCE</scope>
    <source>
        <strain evidence="8">R-70211</strain>
    </source>
</reference>
<evidence type="ECO:0000256" key="7">
    <source>
        <dbReference type="ARBA" id="ARBA00023237"/>
    </source>
</evidence>
<evidence type="ECO:0000313" key="8">
    <source>
        <dbReference type="EMBL" id="CAE6874166.1"/>
    </source>
</evidence>
<dbReference type="GO" id="GO:0015562">
    <property type="term" value="F:efflux transmembrane transporter activity"/>
    <property type="evidence" value="ECO:0007669"/>
    <property type="project" value="InterPro"/>
</dbReference>
<dbReference type="PANTHER" id="PTHR30026:SF20">
    <property type="entry name" value="OUTER MEMBRANE PROTEIN TOLC"/>
    <property type="match status" value="1"/>
</dbReference>
<dbReference type="GO" id="GO:1990281">
    <property type="term" value="C:efflux pump complex"/>
    <property type="evidence" value="ECO:0007669"/>
    <property type="project" value="TreeGrafter"/>
</dbReference>
<dbReference type="InterPro" id="IPR051906">
    <property type="entry name" value="TolC-like"/>
</dbReference>